<keyword evidence="5" id="KW-0158">Chromosome</keyword>
<keyword evidence="7" id="KW-0238">DNA-binding</keyword>
<evidence type="ECO:0000256" key="5">
    <source>
        <dbReference type="ARBA" id="ARBA00022454"/>
    </source>
</evidence>
<evidence type="ECO:0000256" key="7">
    <source>
        <dbReference type="ARBA" id="ARBA00023125"/>
    </source>
</evidence>
<dbReference type="SUPFAM" id="SSF50249">
    <property type="entry name" value="Nucleic acid-binding proteins"/>
    <property type="match status" value="3"/>
</dbReference>
<dbReference type="Gene3D" id="2.40.50.140">
    <property type="entry name" value="Nucleic acid-binding proteins"/>
    <property type="match status" value="3"/>
</dbReference>
<comment type="similarity">
    <text evidence="3">Belongs to the telombin family.</text>
</comment>
<dbReference type="GO" id="GO:0000783">
    <property type="term" value="C:nuclear telomere cap complex"/>
    <property type="evidence" value="ECO:0007669"/>
    <property type="project" value="TreeGrafter"/>
</dbReference>
<comment type="subcellular location">
    <subcellularLocation>
        <location evidence="2">Chromosome</location>
        <location evidence="2">Telomere</location>
    </subcellularLocation>
    <subcellularLocation>
        <location evidence="1">Nucleus</location>
    </subcellularLocation>
</comment>
<dbReference type="GO" id="GO:0010521">
    <property type="term" value="F:telomerase inhibitor activity"/>
    <property type="evidence" value="ECO:0007669"/>
    <property type="project" value="TreeGrafter"/>
</dbReference>
<feature type="domain" description="Protection of telomeres protein 1 ssDNA-binding" evidence="11">
    <location>
        <begin position="767"/>
        <end position="896"/>
    </location>
</feature>
<proteinExistence type="inferred from homology"/>
<feature type="region of interest" description="Disordered" evidence="9">
    <location>
        <begin position="173"/>
        <end position="441"/>
    </location>
</feature>
<keyword evidence="13" id="KW-1185">Reference proteome</keyword>
<evidence type="ECO:0000259" key="10">
    <source>
        <dbReference type="Pfam" id="PF02765"/>
    </source>
</evidence>
<dbReference type="GO" id="GO:0032210">
    <property type="term" value="P:regulation of telomere maintenance via telomerase"/>
    <property type="evidence" value="ECO:0007669"/>
    <property type="project" value="TreeGrafter"/>
</dbReference>
<evidence type="ECO:0000256" key="1">
    <source>
        <dbReference type="ARBA" id="ARBA00004123"/>
    </source>
</evidence>
<gene>
    <name evidence="12" type="ORF">NLI96_g5991</name>
</gene>
<feature type="domain" description="Telomeric single stranded DNA binding POT1/Cdc13" evidence="10">
    <location>
        <begin position="459"/>
        <end position="545"/>
    </location>
</feature>
<feature type="region of interest" description="Disordered" evidence="9">
    <location>
        <begin position="1"/>
        <end position="36"/>
    </location>
</feature>
<feature type="compositionally biased region" description="Low complexity" evidence="9">
    <location>
        <begin position="284"/>
        <end position="296"/>
    </location>
</feature>
<feature type="domain" description="Protection of telomeres protein 1 ssDNA-binding" evidence="11">
    <location>
        <begin position="629"/>
        <end position="751"/>
    </location>
</feature>
<evidence type="ECO:0000256" key="4">
    <source>
        <dbReference type="ARBA" id="ARBA00015253"/>
    </source>
</evidence>
<dbReference type="Pfam" id="PF02765">
    <property type="entry name" value="POT1"/>
    <property type="match status" value="1"/>
</dbReference>
<organism evidence="12 13">
    <name type="scientific">Meripilus lineatus</name>
    <dbReference type="NCBI Taxonomy" id="2056292"/>
    <lineage>
        <taxon>Eukaryota</taxon>
        <taxon>Fungi</taxon>
        <taxon>Dikarya</taxon>
        <taxon>Basidiomycota</taxon>
        <taxon>Agaricomycotina</taxon>
        <taxon>Agaricomycetes</taxon>
        <taxon>Polyporales</taxon>
        <taxon>Meripilaceae</taxon>
        <taxon>Meripilus</taxon>
    </lineage>
</organism>
<dbReference type="GO" id="GO:0016233">
    <property type="term" value="P:telomere capping"/>
    <property type="evidence" value="ECO:0007669"/>
    <property type="project" value="TreeGrafter"/>
</dbReference>
<feature type="compositionally biased region" description="Polar residues" evidence="9">
    <location>
        <begin position="1"/>
        <end position="12"/>
    </location>
</feature>
<evidence type="ECO:0000259" key="11">
    <source>
        <dbReference type="Pfam" id="PF16686"/>
    </source>
</evidence>
<dbReference type="InterPro" id="IPR011564">
    <property type="entry name" value="Telomer_end-bd_POT1/Cdc13"/>
</dbReference>
<name>A0AAD5V6Q3_9APHY</name>
<reference evidence="12" key="1">
    <citation type="submission" date="2022-07" db="EMBL/GenBank/DDBJ databases">
        <title>Genome Sequence of Physisporinus lineatus.</title>
        <authorList>
            <person name="Buettner E."/>
        </authorList>
    </citation>
    <scope>NUCLEOTIDE SEQUENCE</scope>
    <source>
        <strain evidence="12">VT162</strain>
    </source>
</reference>
<dbReference type="InterPro" id="IPR028389">
    <property type="entry name" value="POT1"/>
</dbReference>
<protein>
    <recommendedName>
        <fullName evidence="4">Protection of telomeres protein 1</fullName>
    </recommendedName>
</protein>
<evidence type="ECO:0000313" key="12">
    <source>
        <dbReference type="EMBL" id="KAJ3483911.1"/>
    </source>
</evidence>
<comment type="caution">
    <text evidence="12">The sequence shown here is derived from an EMBL/GenBank/DDBJ whole genome shotgun (WGS) entry which is preliminary data.</text>
</comment>
<dbReference type="PANTHER" id="PTHR14513">
    <property type="entry name" value="PROTECTION OF TELOMERES 1"/>
    <property type="match status" value="1"/>
</dbReference>
<dbReference type="InterPro" id="IPR032042">
    <property type="entry name" value="POT1PC"/>
</dbReference>
<keyword evidence="8" id="KW-0539">Nucleus</keyword>
<sequence length="1101" mass="121861">MQQSPGTKNVLSTKRKMSSSEAADQSKPSDCDPFRSSMMQKISDVSTGRINMDGFIEGQIAMKWPVVNHAIRVYLEIQENGHSRRLEVVFARRCVDYFQSTGITLAIRDRVQLGLRGATIMAPPSSQKDGMVPIILKYDEGVEMKFLSSSRQAQSGFIVNTWEGKSCSSYIYAPTPELPKPPSGTLHKPPEPKETSTRPSIDNGKTSPRFSPADTSGPGSGQQNLTPKPAPTTGSLVPKGTINVSTKPHTPALSPTHVPQRPLYRPAPGAATSRKAPGNLPLQSTSQSSGSSRAPSVHADTADNPKLTKKAQKKARREAKKAHRDPEVEGSKPVESNVSSNKERPAQTVQTSKSAAQPSPSPSLPIKGQAKPESHQKTLPREPDHPKFLSTGGSEATKHHRDVAISLPPSSTTPLSSENVETKGNGDNAVAPAPLSPTKGDNPALSLEAGCFIPHAAPYVPLNTLTQPGKYNIIGVVVKDEPLRSTSTGEYSRRLTLVDPSNLQTDDLSKGFLVTVFTRHPEDNVPLVKIGDVFLLRGMIVSTHQPWNETGDTKQSPGSSVSFTLSEAELEYRTKLIDWWKTIQERYERELRESGVTIHQLGEGDGPSYGNRAARVHRLIKDASPSAPPGGYFDCTIEVLHVHRNDHGVYSLYVTDYTRNDAITPVEASWCRPGLAEMVLKIEMWDAAAEVAAQMTLGDYYFIGNARIRVSSGGYLEGKVSEPKLRKLSEDELEDAPHLVDLIRRKNTWEQEHQGSEVGDTFPHLLFKDVKPDKFFRCTVQIVHKSDKDDKVYLYVTDYTSRRDLAPTCLASSRINVPDDSIVKVLLLDEQAKTAKGLRPLDYISLRNLNLKANGIPGTLSGKLAGDQRLIYKLREQGTGCEELLALIKRKEEWEAKCENGQEEEAESRPQQVTKQMNTTEDDGAKGQPKASQTRPGTINRALQIDVCPARFRVRARVVDYYPLKIEDFAFLRCNQCKEEIPENRRMCTKCDDSMDQTFARPLWRFFLEIEDDEGSRLQIVCTLLDGLEPSDLHEDEDTLEELKEKLAPILGNVVDNHERIMAQQEPLEAVTPMLKLVVASYPLGNDGKRAYVLLQHEFQT</sequence>
<dbReference type="Proteomes" id="UP001212997">
    <property type="component" value="Unassembled WGS sequence"/>
</dbReference>
<feature type="compositionally biased region" description="Basic and acidic residues" evidence="9">
    <location>
        <begin position="370"/>
        <end position="387"/>
    </location>
</feature>
<dbReference type="PANTHER" id="PTHR14513:SF0">
    <property type="entry name" value="PROTECTION OF TELOMERES PROTEIN 1"/>
    <property type="match status" value="1"/>
</dbReference>
<evidence type="ECO:0000313" key="13">
    <source>
        <dbReference type="Proteomes" id="UP001212997"/>
    </source>
</evidence>
<dbReference type="InterPro" id="IPR012340">
    <property type="entry name" value="NA-bd_OB-fold"/>
</dbReference>
<evidence type="ECO:0000256" key="3">
    <source>
        <dbReference type="ARBA" id="ARBA00008442"/>
    </source>
</evidence>
<dbReference type="EMBL" id="JANAWD010000209">
    <property type="protein sequence ID" value="KAJ3483911.1"/>
    <property type="molecule type" value="Genomic_DNA"/>
</dbReference>
<dbReference type="AlphaFoldDB" id="A0AAD5V6Q3"/>
<evidence type="ECO:0000256" key="9">
    <source>
        <dbReference type="SAM" id="MobiDB-lite"/>
    </source>
</evidence>
<feature type="region of interest" description="Disordered" evidence="9">
    <location>
        <begin position="899"/>
        <end position="938"/>
    </location>
</feature>
<evidence type="ECO:0000256" key="8">
    <source>
        <dbReference type="ARBA" id="ARBA00023242"/>
    </source>
</evidence>
<dbReference type="GO" id="GO:0098505">
    <property type="term" value="F:G-rich strand telomeric DNA binding"/>
    <property type="evidence" value="ECO:0007669"/>
    <property type="project" value="TreeGrafter"/>
</dbReference>
<feature type="compositionally biased region" description="Basic residues" evidence="9">
    <location>
        <begin position="307"/>
        <end position="323"/>
    </location>
</feature>
<evidence type="ECO:0000256" key="6">
    <source>
        <dbReference type="ARBA" id="ARBA00022895"/>
    </source>
</evidence>
<feature type="compositionally biased region" description="Low complexity" evidence="9">
    <location>
        <begin position="406"/>
        <end position="417"/>
    </location>
</feature>
<evidence type="ECO:0000256" key="2">
    <source>
        <dbReference type="ARBA" id="ARBA00004574"/>
    </source>
</evidence>
<accession>A0AAD5V6Q3</accession>
<dbReference type="Pfam" id="PF16686">
    <property type="entry name" value="POT1PC"/>
    <property type="match status" value="2"/>
</dbReference>
<keyword evidence="6" id="KW-0779">Telomere</keyword>
<feature type="compositionally biased region" description="Polar residues" evidence="9">
    <location>
        <begin position="909"/>
        <end position="919"/>
    </location>
</feature>
<feature type="compositionally biased region" description="Polar residues" evidence="9">
    <location>
        <begin position="197"/>
        <end position="209"/>
    </location>
</feature>